<dbReference type="STRING" id="454136.NIES2119_16935"/>
<reference evidence="1 2" key="1">
    <citation type="submission" date="2016-11" db="EMBL/GenBank/DDBJ databases">
        <title>Draft Genome Sequences of Nine Cyanobacterial Strains from Diverse Habitats.</title>
        <authorList>
            <person name="Zhu T."/>
            <person name="Hou S."/>
            <person name="Lu X."/>
            <person name="Hess W.R."/>
        </authorList>
    </citation>
    <scope>NUCLEOTIDE SEQUENCE [LARGE SCALE GENOMIC DNA]</scope>
    <source>
        <strain evidence="1 2">IAM M-71</strain>
    </source>
</reference>
<evidence type="ECO:0000313" key="2">
    <source>
        <dbReference type="Proteomes" id="UP000185860"/>
    </source>
</evidence>
<dbReference type="SUPFAM" id="SSF88723">
    <property type="entry name" value="PIN domain-like"/>
    <property type="match status" value="1"/>
</dbReference>
<organism evidence="1 2">
    <name type="scientific">[Phormidium ambiguum] IAM M-71</name>
    <dbReference type="NCBI Taxonomy" id="454136"/>
    <lineage>
        <taxon>Bacteria</taxon>
        <taxon>Bacillati</taxon>
        <taxon>Cyanobacteriota</taxon>
        <taxon>Cyanophyceae</taxon>
        <taxon>Oscillatoriophycideae</taxon>
        <taxon>Aerosakkonematales</taxon>
        <taxon>Aerosakkonemataceae</taxon>
        <taxon>Floridanema</taxon>
    </lineage>
</organism>
<sequence>MNKIVLLDSGPLGMISHPRNHPEIKLWLANLLLSGVNVKIPEIADFEVRRELLRLNKVKGIQRLHNLINQIGYLPITRQVMLKAAEFWAQARKQGQPTADNKALDADVILAAQAFTISNQNQEIIIATTNVRHLTRFVNAKTWNEITAITE</sequence>
<proteinExistence type="predicted"/>
<dbReference type="RefSeq" id="WP_073594674.1">
    <property type="nucleotide sequence ID" value="NZ_MRCE01000015.1"/>
</dbReference>
<dbReference type="AlphaFoldDB" id="A0A1U7II30"/>
<evidence type="ECO:0000313" key="1">
    <source>
        <dbReference type="EMBL" id="OKH36709.1"/>
    </source>
</evidence>
<dbReference type="InterPro" id="IPR029060">
    <property type="entry name" value="PIN-like_dom_sf"/>
</dbReference>
<gene>
    <name evidence="1" type="ORF">NIES2119_16935</name>
</gene>
<dbReference type="EMBL" id="MRCE01000015">
    <property type="protein sequence ID" value="OKH36709.1"/>
    <property type="molecule type" value="Genomic_DNA"/>
</dbReference>
<protein>
    <submittedName>
        <fullName evidence="1">Nuclease</fullName>
    </submittedName>
</protein>
<comment type="caution">
    <text evidence="1">The sequence shown here is derived from an EMBL/GenBank/DDBJ whole genome shotgun (WGS) entry which is preliminary data.</text>
</comment>
<accession>A0A1U7II30</accession>
<dbReference type="Proteomes" id="UP000185860">
    <property type="component" value="Unassembled WGS sequence"/>
</dbReference>
<dbReference type="Gene3D" id="3.40.50.1010">
    <property type="entry name" value="5'-nuclease"/>
    <property type="match status" value="1"/>
</dbReference>
<name>A0A1U7II30_9CYAN</name>
<dbReference type="OrthoDB" id="461957at2"/>